<dbReference type="PROSITE" id="PS50208">
    <property type="entry name" value="CASPASE_P20"/>
    <property type="match status" value="1"/>
</dbReference>
<organism evidence="3 4">
    <name type="scientific">Heterodera trifolii</name>
    <dbReference type="NCBI Taxonomy" id="157864"/>
    <lineage>
        <taxon>Eukaryota</taxon>
        <taxon>Metazoa</taxon>
        <taxon>Ecdysozoa</taxon>
        <taxon>Nematoda</taxon>
        <taxon>Chromadorea</taxon>
        <taxon>Rhabditida</taxon>
        <taxon>Tylenchina</taxon>
        <taxon>Tylenchomorpha</taxon>
        <taxon>Tylenchoidea</taxon>
        <taxon>Heteroderidae</taxon>
        <taxon>Heteroderinae</taxon>
        <taxon>Heterodera</taxon>
    </lineage>
</organism>
<dbReference type="EMBL" id="JBICBT010000775">
    <property type="protein sequence ID" value="KAL3101550.1"/>
    <property type="molecule type" value="Genomic_DNA"/>
</dbReference>
<dbReference type="Gene3D" id="3.40.50.1460">
    <property type="match status" value="1"/>
</dbReference>
<dbReference type="InterPro" id="IPR001309">
    <property type="entry name" value="Pept_C14_p20"/>
</dbReference>
<sequence length="124" mass="14311">MKWRNDRSPTPIRDYRKKPDSGPALPINNIFFAGNEYRHGANADTAGMLELLKQLGYYYMVHIFEDLSSQQMVAKSEWFSRLAALNDAGFFLWHKSEKLYCHGGNVSRSFAISASNRWQFGTNR</sequence>
<dbReference type="InterPro" id="IPR011600">
    <property type="entry name" value="Pept_C14_caspase"/>
</dbReference>
<reference evidence="3 4" key="1">
    <citation type="submission" date="2024-10" db="EMBL/GenBank/DDBJ databases">
        <authorList>
            <person name="Kim D."/>
        </authorList>
    </citation>
    <scope>NUCLEOTIDE SEQUENCE [LARGE SCALE GENOMIC DNA]</scope>
    <source>
        <strain evidence="3">BH-2024</strain>
    </source>
</reference>
<protein>
    <recommendedName>
        <fullName evidence="2">Caspase family p20 domain-containing protein</fullName>
    </recommendedName>
</protein>
<name>A0ABD2KF36_9BILA</name>
<dbReference type="Pfam" id="PF00656">
    <property type="entry name" value="Peptidase_C14"/>
    <property type="match status" value="1"/>
</dbReference>
<dbReference type="AlphaFoldDB" id="A0ABD2KF36"/>
<evidence type="ECO:0000259" key="2">
    <source>
        <dbReference type="PROSITE" id="PS50208"/>
    </source>
</evidence>
<feature type="compositionally biased region" description="Basic and acidic residues" evidence="1">
    <location>
        <begin position="1"/>
        <end position="20"/>
    </location>
</feature>
<proteinExistence type="predicted"/>
<feature type="domain" description="Caspase family p20" evidence="2">
    <location>
        <begin position="20"/>
        <end position="57"/>
    </location>
</feature>
<feature type="region of interest" description="Disordered" evidence="1">
    <location>
        <begin position="1"/>
        <end position="22"/>
    </location>
</feature>
<gene>
    <name evidence="3" type="ORF">niasHT_023070</name>
</gene>
<accession>A0ABD2KF36</accession>
<evidence type="ECO:0000256" key="1">
    <source>
        <dbReference type="SAM" id="MobiDB-lite"/>
    </source>
</evidence>
<dbReference type="Proteomes" id="UP001620626">
    <property type="component" value="Unassembled WGS sequence"/>
</dbReference>
<evidence type="ECO:0000313" key="4">
    <source>
        <dbReference type="Proteomes" id="UP001620626"/>
    </source>
</evidence>
<comment type="caution">
    <text evidence="3">The sequence shown here is derived from an EMBL/GenBank/DDBJ whole genome shotgun (WGS) entry which is preliminary data.</text>
</comment>
<dbReference type="SUPFAM" id="SSF52129">
    <property type="entry name" value="Caspase-like"/>
    <property type="match status" value="1"/>
</dbReference>
<keyword evidence="4" id="KW-1185">Reference proteome</keyword>
<dbReference type="InterPro" id="IPR029030">
    <property type="entry name" value="Caspase-like_dom_sf"/>
</dbReference>
<evidence type="ECO:0000313" key="3">
    <source>
        <dbReference type="EMBL" id="KAL3101550.1"/>
    </source>
</evidence>